<dbReference type="PANTHER" id="PTHR31157:SF1">
    <property type="entry name" value="SCP DOMAIN-CONTAINING PROTEIN"/>
    <property type="match status" value="1"/>
</dbReference>
<proteinExistence type="predicted"/>
<evidence type="ECO:0000256" key="2">
    <source>
        <dbReference type="SAM" id="SignalP"/>
    </source>
</evidence>
<dbReference type="InterPro" id="IPR014044">
    <property type="entry name" value="CAP_dom"/>
</dbReference>
<reference evidence="5" key="1">
    <citation type="journal article" date="2015" name="J. Biotechnol.">
        <title>Complete genome sequence of the actinobacterium Streptomyces glaucescens GLA.O (DSM 40922) consisting of a linear chromosome and one linear plasmid.</title>
        <authorList>
            <person name="Ortseifen V."/>
            <person name="Winkler A."/>
            <person name="Albersmeier A."/>
            <person name="Wendler S."/>
            <person name="Puhler A."/>
            <person name="Kalinowski J."/>
            <person name="Ruckert C."/>
        </authorList>
    </citation>
    <scope>NUCLEOTIDE SEQUENCE [LARGE SCALE GENOMIC DNA]</scope>
    <source>
        <strain evidence="5">DSM 40922 / GLA O</strain>
    </source>
</reference>
<evidence type="ECO:0000313" key="4">
    <source>
        <dbReference type="EMBL" id="AIS02218.1"/>
    </source>
</evidence>
<evidence type="ECO:0000256" key="1">
    <source>
        <dbReference type="SAM" id="MobiDB-lite"/>
    </source>
</evidence>
<dbReference type="AlphaFoldDB" id="A0A089XDY5"/>
<dbReference type="InterPro" id="IPR035940">
    <property type="entry name" value="CAP_sf"/>
</dbReference>
<evidence type="ECO:0000259" key="3">
    <source>
        <dbReference type="Pfam" id="PF00188"/>
    </source>
</evidence>
<feature type="region of interest" description="Disordered" evidence="1">
    <location>
        <begin position="63"/>
        <end position="153"/>
    </location>
</feature>
<organism evidence="4 5">
    <name type="scientific">Streptomyces glaucescens</name>
    <dbReference type="NCBI Taxonomy" id="1907"/>
    <lineage>
        <taxon>Bacteria</taxon>
        <taxon>Bacillati</taxon>
        <taxon>Actinomycetota</taxon>
        <taxon>Actinomycetes</taxon>
        <taxon>Kitasatosporales</taxon>
        <taxon>Streptomycetaceae</taxon>
        <taxon>Streptomyces</taxon>
    </lineage>
</organism>
<dbReference type="Pfam" id="PF00188">
    <property type="entry name" value="CAP"/>
    <property type="match status" value="1"/>
</dbReference>
<dbReference type="EMBL" id="CP009438">
    <property type="protein sequence ID" value="AIS02218.1"/>
    <property type="molecule type" value="Genomic_DNA"/>
</dbReference>
<feature type="chain" id="PRO_5001851718" description="SCP domain-containing protein" evidence="2">
    <location>
        <begin position="32"/>
        <end position="276"/>
    </location>
</feature>
<feature type="compositionally biased region" description="Basic and acidic residues" evidence="1">
    <location>
        <begin position="63"/>
        <end position="79"/>
    </location>
</feature>
<dbReference type="KEGG" id="sgu:SGLAU_31420"/>
<evidence type="ECO:0000313" key="5">
    <source>
        <dbReference type="Proteomes" id="UP000029482"/>
    </source>
</evidence>
<dbReference type="PROSITE" id="PS51257">
    <property type="entry name" value="PROKAR_LIPOPROTEIN"/>
    <property type="match status" value="1"/>
</dbReference>
<dbReference type="Proteomes" id="UP000029482">
    <property type="component" value="Chromosome"/>
</dbReference>
<sequence>MGKHRKKRYNRRIVIAAVAVSAVAVPSVAVACGDWQNGEAGQFRGAGKTAGEGRWSDVQDARWKDADRHGRWKGDHQESEPTAAPSRTAPPSTSAPKPAAPKPAAPKSTAPKSTAPVPPGTPAPAATPSAPKPAAPATPSSPATPQATPTASGAAARIVELVNAERGRAGCSPVKPNATLTKAAQAHSADMAAHRNMSHTGSDGSSPGDRITRAGYDWRTYGENVAYGYSTPEQVMAGWMSSPGHKANILNCAFQEIGVGLAQPGNYWTQDFGTAR</sequence>
<protein>
    <recommendedName>
        <fullName evidence="3">SCP domain-containing protein</fullName>
    </recommendedName>
</protein>
<name>A0A089XDY5_STRGA</name>
<gene>
    <name evidence="4" type="ORF">SGLAU_31420</name>
</gene>
<feature type="compositionally biased region" description="Low complexity" evidence="1">
    <location>
        <begin position="81"/>
        <end position="97"/>
    </location>
</feature>
<dbReference type="eggNOG" id="COG2340">
    <property type="taxonomic scope" value="Bacteria"/>
</dbReference>
<feature type="domain" description="SCP" evidence="3">
    <location>
        <begin position="159"/>
        <end position="272"/>
    </location>
</feature>
<dbReference type="Gene3D" id="3.40.33.10">
    <property type="entry name" value="CAP"/>
    <property type="match status" value="1"/>
</dbReference>
<feature type="signal peptide" evidence="2">
    <location>
        <begin position="1"/>
        <end position="31"/>
    </location>
</feature>
<dbReference type="OrthoDB" id="68195at2"/>
<keyword evidence="5" id="KW-1185">Reference proteome</keyword>
<accession>A0A089XDY5</accession>
<feature type="compositionally biased region" description="Low complexity" evidence="1">
    <location>
        <begin position="105"/>
        <end position="115"/>
    </location>
</feature>
<dbReference type="HOGENOM" id="CLU_048111_2_1_11"/>
<dbReference type="PANTHER" id="PTHR31157">
    <property type="entry name" value="SCP DOMAIN-CONTAINING PROTEIN"/>
    <property type="match status" value="1"/>
</dbReference>
<dbReference type="SUPFAM" id="SSF55797">
    <property type="entry name" value="PR-1-like"/>
    <property type="match status" value="1"/>
</dbReference>
<dbReference type="RefSeq" id="WP_043505897.1">
    <property type="nucleotide sequence ID" value="NZ_CP009438.1"/>
</dbReference>
<keyword evidence="2" id="KW-0732">Signal</keyword>
<feature type="compositionally biased region" description="Low complexity" evidence="1">
    <location>
        <begin position="137"/>
        <end position="153"/>
    </location>
</feature>
<dbReference type="CDD" id="cd05379">
    <property type="entry name" value="CAP_bacterial"/>
    <property type="match status" value="1"/>
</dbReference>